<sequence length="462" mass="51527">MTSDLVIKWLKQVLTPYPHRHQAFAQIDSVLTNYPTLSPKTESFTFDDGRAALLVCLTGTIPVSYRANRYNIPIAIWIPHDFPIQPPIVFVTPTSEMVIRKGTHVEPGGQCQGGYLNTWSSKPEACSLVNLVEFFQDIFSREPPLYAKPKQVIPNSLPTTRPSPPPRPPPPPLPPSTQTSSSVQDYHPPIRPPLPPPLRPPPIYSSSSSPRSIPLAHSHRSSPIQEPHQNHHIPRSLTVYDPPQPSTTSSSHHQISHQLSSLTISPTPSNLLDEDLPIETPIIKTTSQVPPPRPPNPSYLSLRATVHSKLTSSLSSLSTSLSTERSQLTLLQSDLLKGEPAILDEINRLEAVKEVCIGVGYRYETLLEQIKERVMDLKCKAEVPVDELICSTTVLYNQLLELVAEDQAIDDTLYHLARALNHSEVAKIDLDKFLKRVRGLGREQFLKREIINKVSTELASRM</sequence>
<dbReference type="Gene3D" id="3.10.110.10">
    <property type="entry name" value="Ubiquitin Conjugating Enzyme"/>
    <property type="match status" value="1"/>
</dbReference>
<evidence type="ECO:0000256" key="6">
    <source>
        <dbReference type="ARBA" id="ARBA00023054"/>
    </source>
</evidence>
<evidence type="ECO:0000256" key="1">
    <source>
        <dbReference type="ARBA" id="ARBA00004177"/>
    </source>
</evidence>
<name>A0A9P6NJL2_9BASI</name>
<keyword evidence="12" id="KW-1185">Reference proteome</keyword>
<protein>
    <recommendedName>
        <fullName evidence="13">UEV-domain-containing protein</fullName>
    </recommendedName>
</protein>
<dbReference type="SUPFAM" id="SSF54495">
    <property type="entry name" value="UBC-like"/>
    <property type="match status" value="1"/>
</dbReference>
<accession>A0A9P6NJL2</accession>
<keyword evidence="6" id="KW-0175">Coiled coil</keyword>
<evidence type="ECO:0000256" key="3">
    <source>
        <dbReference type="ARBA" id="ARBA00022448"/>
    </source>
</evidence>
<dbReference type="GO" id="GO:0072666">
    <property type="term" value="P:establishment of protein localization to vacuole"/>
    <property type="evidence" value="ECO:0007669"/>
    <property type="project" value="UniProtKB-ARBA"/>
</dbReference>
<dbReference type="GO" id="GO:0000813">
    <property type="term" value="C:ESCRT I complex"/>
    <property type="evidence" value="ECO:0007669"/>
    <property type="project" value="TreeGrafter"/>
</dbReference>
<dbReference type="GO" id="GO:0043130">
    <property type="term" value="F:ubiquitin binding"/>
    <property type="evidence" value="ECO:0007669"/>
    <property type="project" value="TreeGrafter"/>
</dbReference>
<feature type="domain" description="UEV" evidence="10">
    <location>
        <begin position="4"/>
        <end position="149"/>
    </location>
</feature>
<keyword evidence="3 7" id="KW-0813">Transport</keyword>
<dbReference type="GO" id="GO:0043162">
    <property type="term" value="P:ubiquitin-dependent protein catabolic process via the multivesicular body sorting pathway"/>
    <property type="evidence" value="ECO:0007669"/>
    <property type="project" value="UniProtKB-ARBA"/>
</dbReference>
<feature type="region of interest" description="Disordered" evidence="8">
    <location>
        <begin position="149"/>
        <end position="274"/>
    </location>
</feature>
<feature type="domain" description="SB" evidence="9">
    <location>
        <begin position="393"/>
        <end position="462"/>
    </location>
</feature>
<evidence type="ECO:0000313" key="11">
    <source>
        <dbReference type="EMBL" id="KAG0147179.1"/>
    </source>
</evidence>
<dbReference type="Gene3D" id="6.10.140.820">
    <property type="match status" value="1"/>
</dbReference>
<proteinExistence type="inferred from homology"/>
<feature type="compositionally biased region" description="Low complexity" evidence="8">
    <location>
        <begin position="246"/>
        <end position="263"/>
    </location>
</feature>
<comment type="similarity">
    <text evidence="2">Belongs to the ubiquitin-conjugating enzyme family. UEV subfamily.</text>
</comment>
<evidence type="ECO:0000313" key="12">
    <source>
        <dbReference type="Proteomes" id="UP000886653"/>
    </source>
</evidence>
<dbReference type="InterPro" id="IPR017916">
    <property type="entry name" value="SB_dom"/>
</dbReference>
<comment type="subcellular location">
    <subcellularLocation>
        <location evidence="1">Endosome</location>
    </subcellularLocation>
</comment>
<keyword evidence="5 7" id="KW-0653">Protein transport</keyword>
<dbReference type="PROSITE" id="PS51312">
    <property type="entry name" value="SB"/>
    <property type="match status" value="1"/>
</dbReference>
<dbReference type="PROSITE" id="PS51322">
    <property type="entry name" value="UEV"/>
    <property type="match status" value="1"/>
</dbReference>
<dbReference type="InterPro" id="IPR016135">
    <property type="entry name" value="UBQ-conjugating_enzyme/RWD"/>
</dbReference>
<evidence type="ECO:0008006" key="13">
    <source>
        <dbReference type="Google" id="ProtNLM"/>
    </source>
</evidence>
<dbReference type="PANTHER" id="PTHR23306">
    <property type="entry name" value="TUMOR SUSCEPTIBILITY GENE 101 PROTEIN-RELATED"/>
    <property type="match status" value="1"/>
</dbReference>
<evidence type="ECO:0000259" key="10">
    <source>
        <dbReference type="PROSITE" id="PS51322"/>
    </source>
</evidence>
<evidence type="ECO:0000256" key="5">
    <source>
        <dbReference type="ARBA" id="ARBA00022927"/>
    </source>
</evidence>
<dbReference type="AlphaFoldDB" id="A0A9P6NJL2"/>
<feature type="compositionally biased region" description="Pro residues" evidence="8">
    <location>
        <begin position="189"/>
        <end position="203"/>
    </location>
</feature>
<evidence type="ECO:0000256" key="2">
    <source>
        <dbReference type="ARBA" id="ARBA00009594"/>
    </source>
</evidence>
<evidence type="ECO:0000256" key="7">
    <source>
        <dbReference type="PROSITE-ProRule" id="PRU00644"/>
    </source>
</evidence>
<dbReference type="Proteomes" id="UP000886653">
    <property type="component" value="Unassembled WGS sequence"/>
</dbReference>
<keyword evidence="4" id="KW-0967">Endosome</keyword>
<evidence type="ECO:0000259" key="9">
    <source>
        <dbReference type="PROSITE" id="PS51312"/>
    </source>
</evidence>
<dbReference type="GO" id="GO:0006886">
    <property type="term" value="P:intracellular protein transport"/>
    <property type="evidence" value="ECO:0007669"/>
    <property type="project" value="UniProtKB-ARBA"/>
</dbReference>
<dbReference type="InterPro" id="IPR052070">
    <property type="entry name" value="ESCRT-I_UEV_domain"/>
</dbReference>
<dbReference type="EMBL" id="MU167251">
    <property type="protein sequence ID" value="KAG0147179.1"/>
    <property type="molecule type" value="Genomic_DNA"/>
</dbReference>
<dbReference type="InterPro" id="IPR037202">
    <property type="entry name" value="ESCRT_assembly_dom"/>
</dbReference>
<dbReference type="OrthoDB" id="306304at2759"/>
<organism evidence="11 12">
    <name type="scientific">Cronartium quercuum f. sp. fusiforme G11</name>
    <dbReference type="NCBI Taxonomy" id="708437"/>
    <lineage>
        <taxon>Eukaryota</taxon>
        <taxon>Fungi</taxon>
        <taxon>Dikarya</taxon>
        <taxon>Basidiomycota</taxon>
        <taxon>Pucciniomycotina</taxon>
        <taxon>Pucciniomycetes</taxon>
        <taxon>Pucciniales</taxon>
        <taxon>Coleosporiaceae</taxon>
        <taxon>Cronartium</taxon>
    </lineage>
</organism>
<reference evidence="11" key="1">
    <citation type="submission" date="2013-11" db="EMBL/GenBank/DDBJ databases">
        <title>Genome sequence of the fusiform rust pathogen reveals effectors for host alternation and coevolution with pine.</title>
        <authorList>
            <consortium name="DOE Joint Genome Institute"/>
            <person name="Smith K."/>
            <person name="Pendleton A."/>
            <person name="Kubisiak T."/>
            <person name="Anderson C."/>
            <person name="Salamov A."/>
            <person name="Aerts A."/>
            <person name="Riley R."/>
            <person name="Clum A."/>
            <person name="Lindquist E."/>
            <person name="Ence D."/>
            <person name="Campbell M."/>
            <person name="Kronenberg Z."/>
            <person name="Feau N."/>
            <person name="Dhillon B."/>
            <person name="Hamelin R."/>
            <person name="Burleigh J."/>
            <person name="Smith J."/>
            <person name="Yandell M."/>
            <person name="Nelson C."/>
            <person name="Grigoriev I."/>
            <person name="Davis J."/>
        </authorList>
    </citation>
    <scope>NUCLEOTIDE SEQUENCE</scope>
    <source>
        <strain evidence="11">G11</strain>
    </source>
</reference>
<feature type="compositionally biased region" description="Pro residues" evidence="8">
    <location>
        <begin position="161"/>
        <end position="175"/>
    </location>
</feature>
<dbReference type="PANTHER" id="PTHR23306:SF3">
    <property type="entry name" value="TUMOR SUPPRESSOR PROTEIN 101"/>
    <property type="match status" value="1"/>
</dbReference>
<feature type="compositionally biased region" description="Low complexity" evidence="8">
    <location>
        <begin position="204"/>
        <end position="215"/>
    </location>
</feature>
<dbReference type="SUPFAM" id="SSF140111">
    <property type="entry name" value="Endosomal sorting complex assembly domain"/>
    <property type="match status" value="1"/>
</dbReference>
<dbReference type="Pfam" id="PF09454">
    <property type="entry name" value="Vps23_core"/>
    <property type="match status" value="1"/>
</dbReference>
<dbReference type="CDD" id="cd11685">
    <property type="entry name" value="UEV_TSG101-like"/>
    <property type="match status" value="1"/>
</dbReference>
<dbReference type="InterPro" id="IPR008883">
    <property type="entry name" value="UEV_N"/>
</dbReference>
<evidence type="ECO:0000256" key="8">
    <source>
        <dbReference type="SAM" id="MobiDB-lite"/>
    </source>
</evidence>
<gene>
    <name evidence="11" type="ORF">CROQUDRAFT_62074</name>
</gene>
<dbReference type="Pfam" id="PF05743">
    <property type="entry name" value="UEV"/>
    <property type="match status" value="1"/>
</dbReference>
<comment type="caution">
    <text evidence="11">The sequence shown here is derived from an EMBL/GenBank/DDBJ whole genome shotgun (WGS) entry which is preliminary data.</text>
</comment>
<evidence type="ECO:0000256" key="4">
    <source>
        <dbReference type="ARBA" id="ARBA00022753"/>
    </source>
</evidence>